<accession>A0A6T7GZQ1</accession>
<dbReference type="InterPro" id="IPR036770">
    <property type="entry name" value="Ankyrin_rpt-contain_sf"/>
</dbReference>
<dbReference type="EMBL" id="HBHQ01007472">
    <property type="protein sequence ID" value="CAD9813207.1"/>
    <property type="molecule type" value="Transcribed_RNA"/>
</dbReference>
<dbReference type="EMBL" id="HBHQ01007471">
    <property type="protein sequence ID" value="CAD9813206.1"/>
    <property type="molecule type" value="Transcribed_RNA"/>
</dbReference>
<dbReference type="InterPro" id="IPR052420">
    <property type="entry name" value="Espin/Espin-like"/>
</dbReference>
<dbReference type="PANTHER" id="PTHR24153:SF8">
    <property type="entry name" value="FORKED, ISOFORM F"/>
    <property type="match status" value="1"/>
</dbReference>
<dbReference type="Gene3D" id="1.25.40.20">
    <property type="entry name" value="Ankyrin repeat-containing domain"/>
    <property type="match status" value="1"/>
</dbReference>
<reference evidence="3" key="1">
    <citation type="submission" date="2021-01" db="EMBL/GenBank/DDBJ databases">
        <authorList>
            <person name="Corre E."/>
            <person name="Pelletier E."/>
            <person name="Niang G."/>
            <person name="Scheremetjew M."/>
            <person name="Finn R."/>
            <person name="Kale V."/>
            <person name="Holt S."/>
            <person name="Cochrane G."/>
            <person name="Meng A."/>
            <person name="Brown T."/>
            <person name="Cohen L."/>
        </authorList>
    </citation>
    <scope>NUCLEOTIDE SEQUENCE</scope>
    <source>
        <strain evidence="3">CCMP2084</strain>
    </source>
</reference>
<evidence type="ECO:0000313" key="4">
    <source>
        <dbReference type="EMBL" id="CAD9813207.1"/>
    </source>
</evidence>
<name>A0A6T7GZQ1_9STRA</name>
<dbReference type="PANTHER" id="PTHR24153">
    <property type="entry name" value="ESPIN"/>
    <property type="match status" value="1"/>
</dbReference>
<dbReference type="GO" id="GO:0005737">
    <property type="term" value="C:cytoplasm"/>
    <property type="evidence" value="ECO:0007669"/>
    <property type="project" value="TreeGrafter"/>
</dbReference>
<gene>
    <name evidence="3" type="ORF">ASEP1449_LOCUS5031</name>
    <name evidence="4" type="ORF">ASEP1449_LOCUS5032</name>
</gene>
<dbReference type="GO" id="GO:0051015">
    <property type="term" value="F:actin filament binding"/>
    <property type="evidence" value="ECO:0007669"/>
    <property type="project" value="TreeGrafter"/>
</dbReference>
<evidence type="ECO:0000313" key="3">
    <source>
        <dbReference type="EMBL" id="CAD9813206.1"/>
    </source>
</evidence>
<keyword evidence="1" id="KW-0677">Repeat</keyword>
<dbReference type="SUPFAM" id="SSF48403">
    <property type="entry name" value="Ankyrin repeat"/>
    <property type="match status" value="1"/>
</dbReference>
<proteinExistence type="predicted"/>
<sequence length="251" mass="27550">MMNFQVSLPGKKLVNELSRLILDEDWATAEQYCRAYPKEAKEWSVRSGFFEGLKDSNVLPLHSACALRPPPTILNALLRAYPRAIMAKESAYSRLPLHIACRSGADATTVACLIGYFPGAAQVEDTLGRLPIHYALSNGSKPDVIDALLRTAPNAARAYDRRGWLPIHVACSVGASFGVVVSLIEAYPASSVLVTEKGSTPLKCLDLTQPSSERDQIASYLRRARKNYEKSRDGEVKVAKRPAANSTRYLI</sequence>
<organism evidence="3">
    <name type="scientific">Attheya septentrionalis</name>
    <dbReference type="NCBI Taxonomy" id="420275"/>
    <lineage>
        <taxon>Eukaryota</taxon>
        <taxon>Sar</taxon>
        <taxon>Stramenopiles</taxon>
        <taxon>Ochrophyta</taxon>
        <taxon>Bacillariophyta</taxon>
        <taxon>Coscinodiscophyceae</taxon>
        <taxon>Chaetocerotophycidae</taxon>
        <taxon>Chaetocerotales</taxon>
        <taxon>Attheyaceae</taxon>
        <taxon>Attheya</taxon>
    </lineage>
</organism>
<protein>
    <submittedName>
        <fullName evidence="3">Uncharacterized protein</fullName>
    </submittedName>
</protein>
<keyword evidence="2" id="KW-0040">ANK repeat</keyword>
<dbReference type="GO" id="GO:0051017">
    <property type="term" value="P:actin filament bundle assembly"/>
    <property type="evidence" value="ECO:0007669"/>
    <property type="project" value="TreeGrafter"/>
</dbReference>
<evidence type="ECO:0000256" key="1">
    <source>
        <dbReference type="ARBA" id="ARBA00022737"/>
    </source>
</evidence>
<evidence type="ECO:0000256" key="2">
    <source>
        <dbReference type="ARBA" id="ARBA00023043"/>
    </source>
</evidence>
<dbReference type="AlphaFoldDB" id="A0A6T7GZQ1"/>